<evidence type="ECO:0000313" key="1">
    <source>
        <dbReference type="EMBL" id="KAK6338218.1"/>
    </source>
</evidence>
<proteinExistence type="predicted"/>
<reference evidence="1 2" key="1">
    <citation type="submission" date="2019-10" db="EMBL/GenBank/DDBJ databases">
        <authorList>
            <person name="Palmer J.M."/>
        </authorList>
    </citation>
    <scope>NUCLEOTIDE SEQUENCE [LARGE SCALE GENOMIC DNA]</scope>
    <source>
        <strain evidence="1 2">TWF730</strain>
    </source>
</reference>
<sequence length="223" mass="26210">MSEEQPYTTTYTPKTYTLVGGNYLEWSIHMERCIERFRWKHMLESPHDADSYEEDDEAAEDLLKRNECSTFIIENINTKYWFLFDPRERDPYFLWARIKSVWLPKNPEVAEIYASQIRCLFYQTGGIRNYIAEARMYWEKYKEAGGKEFGETEVMAYLLEGITETPYRATAAKLRSVEKEVDFDYALIMLEAAENAFILKGKAGIREFHVSKIKKLSSSGVSY</sequence>
<evidence type="ECO:0008006" key="3">
    <source>
        <dbReference type="Google" id="ProtNLM"/>
    </source>
</evidence>
<dbReference type="AlphaFoldDB" id="A0AAV9UA71"/>
<keyword evidence="2" id="KW-1185">Reference proteome</keyword>
<evidence type="ECO:0000313" key="2">
    <source>
        <dbReference type="Proteomes" id="UP001373714"/>
    </source>
</evidence>
<protein>
    <recommendedName>
        <fullName evidence="3">DUF4219 domain-containing protein</fullName>
    </recommendedName>
</protein>
<organism evidence="1 2">
    <name type="scientific">Orbilia blumenaviensis</name>
    <dbReference type="NCBI Taxonomy" id="1796055"/>
    <lineage>
        <taxon>Eukaryota</taxon>
        <taxon>Fungi</taxon>
        <taxon>Dikarya</taxon>
        <taxon>Ascomycota</taxon>
        <taxon>Pezizomycotina</taxon>
        <taxon>Orbiliomycetes</taxon>
        <taxon>Orbiliales</taxon>
        <taxon>Orbiliaceae</taxon>
        <taxon>Orbilia</taxon>
    </lineage>
</organism>
<comment type="caution">
    <text evidence="1">The sequence shown here is derived from an EMBL/GenBank/DDBJ whole genome shotgun (WGS) entry which is preliminary data.</text>
</comment>
<dbReference type="Proteomes" id="UP001373714">
    <property type="component" value="Unassembled WGS sequence"/>
</dbReference>
<dbReference type="EMBL" id="JAVHNS010000012">
    <property type="protein sequence ID" value="KAK6338218.1"/>
    <property type="molecule type" value="Genomic_DNA"/>
</dbReference>
<accession>A0AAV9UA71</accession>
<gene>
    <name evidence="1" type="ORF">TWF730_002292</name>
</gene>
<name>A0AAV9UA71_9PEZI</name>